<reference evidence="1" key="1">
    <citation type="journal article" date="2014" name="Int. J. Syst. Evol. Microbiol.">
        <title>Complete genome sequence of Corynebacterium casei LMG S-19264T (=DSM 44701T), isolated from a smear-ripened cheese.</title>
        <authorList>
            <consortium name="US DOE Joint Genome Institute (JGI-PGF)"/>
            <person name="Walter F."/>
            <person name="Albersmeier A."/>
            <person name="Kalinowski J."/>
            <person name="Ruckert C."/>
        </authorList>
    </citation>
    <scope>NUCLEOTIDE SEQUENCE</scope>
    <source>
        <strain evidence="1">CGMCC 4.7430</strain>
    </source>
</reference>
<proteinExistence type="predicted"/>
<gene>
    <name evidence="1" type="ORF">GCM10012278_83370</name>
</gene>
<accession>A0A918AGV1</accession>
<dbReference type="Proteomes" id="UP000660745">
    <property type="component" value="Unassembled WGS sequence"/>
</dbReference>
<protein>
    <submittedName>
        <fullName evidence="1">Uncharacterized protein</fullName>
    </submittedName>
</protein>
<sequence>MATAPASVNRRRERDVMAQDVTTGTRAAHVAKVTIQEATAWRYLPVVRLEFDL</sequence>
<keyword evidence="2" id="KW-1185">Reference proteome</keyword>
<evidence type="ECO:0000313" key="1">
    <source>
        <dbReference type="EMBL" id="GGP17068.1"/>
    </source>
</evidence>
<dbReference type="AlphaFoldDB" id="A0A918AGV1"/>
<evidence type="ECO:0000313" key="2">
    <source>
        <dbReference type="Proteomes" id="UP000660745"/>
    </source>
</evidence>
<organism evidence="1 2">
    <name type="scientific">Nonomuraea glycinis</name>
    <dbReference type="NCBI Taxonomy" id="2047744"/>
    <lineage>
        <taxon>Bacteria</taxon>
        <taxon>Bacillati</taxon>
        <taxon>Actinomycetota</taxon>
        <taxon>Actinomycetes</taxon>
        <taxon>Streptosporangiales</taxon>
        <taxon>Streptosporangiaceae</taxon>
        <taxon>Nonomuraea</taxon>
    </lineage>
</organism>
<reference evidence="1" key="2">
    <citation type="submission" date="2020-09" db="EMBL/GenBank/DDBJ databases">
        <authorList>
            <person name="Sun Q."/>
            <person name="Zhou Y."/>
        </authorList>
    </citation>
    <scope>NUCLEOTIDE SEQUENCE</scope>
    <source>
        <strain evidence="1">CGMCC 4.7430</strain>
    </source>
</reference>
<name>A0A918AGV1_9ACTN</name>
<comment type="caution">
    <text evidence="1">The sequence shown here is derived from an EMBL/GenBank/DDBJ whole genome shotgun (WGS) entry which is preliminary data.</text>
</comment>
<dbReference type="EMBL" id="BMNK01000023">
    <property type="protein sequence ID" value="GGP17068.1"/>
    <property type="molecule type" value="Genomic_DNA"/>
</dbReference>